<gene>
    <name evidence="7" type="ORF">METZ01_LOCUS279142</name>
</gene>
<sequence>MFDATHFLATLPFPRIDPNLLEIGPFAIRWYALAYIAGLLLGWRYMLRLNSSRAHLTTSEVIDELLVWAMVGVVLGGRLGYVVFYNLSFYIENPTQIFAVWMGGMSFHGGLLGVTLTIIWFAKRRHLELLRLSDLVSCAVPLGLFFGRIANFINGELFGRVTDVPWAMTFPRGGPLPRHPSQLYEAALEGIVLFALLAWLAWHKGALQKPGMLTGVYLLGYALARALIELVRQPDVQIGFLPLGTTIGQWLSVPMLFGGVYLIWRAQK</sequence>
<keyword evidence="3 6" id="KW-0812">Transmembrane</keyword>
<evidence type="ECO:0000256" key="2">
    <source>
        <dbReference type="ARBA" id="ARBA00022679"/>
    </source>
</evidence>
<feature type="transmembrane region" description="Helical" evidence="6">
    <location>
        <begin position="211"/>
        <end position="228"/>
    </location>
</feature>
<dbReference type="PANTHER" id="PTHR30589">
    <property type="entry name" value="PROLIPOPROTEIN DIACYLGLYCERYL TRANSFERASE"/>
    <property type="match status" value="1"/>
</dbReference>
<keyword evidence="4 6" id="KW-1133">Transmembrane helix</keyword>
<dbReference type="InterPro" id="IPR001640">
    <property type="entry name" value="Lgt"/>
</dbReference>
<feature type="transmembrane region" description="Helical" evidence="6">
    <location>
        <begin position="183"/>
        <end position="202"/>
    </location>
</feature>
<evidence type="ECO:0000256" key="4">
    <source>
        <dbReference type="ARBA" id="ARBA00022989"/>
    </source>
</evidence>
<proteinExistence type="inferred from homology"/>
<accession>A0A382KP26</accession>
<feature type="transmembrane region" description="Helical" evidence="6">
    <location>
        <begin position="65"/>
        <end position="85"/>
    </location>
</feature>
<dbReference type="GO" id="GO:0042158">
    <property type="term" value="P:lipoprotein biosynthetic process"/>
    <property type="evidence" value="ECO:0007669"/>
    <property type="project" value="InterPro"/>
</dbReference>
<evidence type="ECO:0000256" key="6">
    <source>
        <dbReference type="SAM" id="Phobius"/>
    </source>
</evidence>
<feature type="transmembrane region" description="Helical" evidence="6">
    <location>
        <begin position="240"/>
        <end position="264"/>
    </location>
</feature>
<keyword evidence="2" id="KW-0808">Transferase</keyword>
<dbReference type="PROSITE" id="PS01311">
    <property type="entry name" value="LGT"/>
    <property type="match status" value="1"/>
</dbReference>
<evidence type="ECO:0000256" key="5">
    <source>
        <dbReference type="ARBA" id="ARBA00023136"/>
    </source>
</evidence>
<reference evidence="7" key="1">
    <citation type="submission" date="2018-05" db="EMBL/GenBank/DDBJ databases">
        <authorList>
            <person name="Lanie J.A."/>
            <person name="Ng W.-L."/>
            <person name="Kazmierczak K.M."/>
            <person name="Andrzejewski T.M."/>
            <person name="Davidsen T.M."/>
            <person name="Wayne K.J."/>
            <person name="Tettelin H."/>
            <person name="Glass J.I."/>
            <person name="Rusch D."/>
            <person name="Podicherti R."/>
            <person name="Tsui H.-C.T."/>
            <person name="Winkler M.E."/>
        </authorList>
    </citation>
    <scope>NUCLEOTIDE SEQUENCE</scope>
</reference>
<organism evidence="7">
    <name type="scientific">marine metagenome</name>
    <dbReference type="NCBI Taxonomy" id="408172"/>
    <lineage>
        <taxon>unclassified sequences</taxon>
        <taxon>metagenomes</taxon>
        <taxon>ecological metagenomes</taxon>
    </lineage>
</organism>
<dbReference type="AlphaFoldDB" id="A0A382KP26"/>
<evidence type="ECO:0000256" key="3">
    <source>
        <dbReference type="ARBA" id="ARBA00022692"/>
    </source>
</evidence>
<dbReference type="Pfam" id="PF01790">
    <property type="entry name" value="LGT"/>
    <property type="match status" value="1"/>
</dbReference>
<keyword evidence="1" id="KW-1003">Cell membrane</keyword>
<evidence type="ECO:0000256" key="1">
    <source>
        <dbReference type="ARBA" id="ARBA00022475"/>
    </source>
</evidence>
<name>A0A382KP26_9ZZZZ</name>
<dbReference type="GO" id="GO:0005886">
    <property type="term" value="C:plasma membrane"/>
    <property type="evidence" value="ECO:0007669"/>
    <property type="project" value="InterPro"/>
</dbReference>
<evidence type="ECO:0008006" key="8">
    <source>
        <dbReference type="Google" id="ProtNLM"/>
    </source>
</evidence>
<keyword evidence="5 6" id="KW-0472">Membrane</keyword>
<dbReference type="NCBIfam" id="TIGR00544">
    <property type="entry name" value="lgt"/>
    <property type="match status" value="1"/>
</dbReference>
<dbReference type="HAMAP" id="MF_01147">
    <property type="entry name" value="Lgt"/>
    <property type="match status" value="1"/>
</dbReference>
<feature type="transmembrane region" description="Helical" evidence="6">
    <location>
        <begin position="97"/>
        <end position="122"/>
    </location>
</feature>
<dbReference type="GO" id="GO:0008961">
    <property type="term" value="F:phosphatidylglycerol-prolipoprotein diacylglyceryl transferase activity"/>
    <property type="evidence" value="ECO:0007669"/>
    <property type="project" value="InterPro"/>
</dbReference>
<protein>
    <recommendedName>
        <fullName evidence="8">Prolipoprotein diacylglyceryl transferase</fullName>
    </recommendedName>
</protein>
<dbReference type="PANTHER" id="PTHR30589:SF0">
    <property type="entry name" value="PHOSPHATIDYLGLYCEROL--PROLIPOPROTEIN DIACYLGLYCERYL TRANSFERASE"/>
    <property type="match status" value="1"/>
</dbReference>
<feature type="transmembrane region" description="Helical" evidence="6">
    <location>
        <begin position="28"/>
        <end position="45"/>
    </location>
</feature>
<evidence type="ECO:0000313" key="7">
    <source>
        <dbReference type="EMBL" id="SVC26288.1"/>
    </source>
</evidence>
<feature type="transmembrane region" description="Helical" evidence="6">
    <location>
        <begin position="129"/>
        <end position="150"/>
    </location>
</feature>
<dbReference type="EMBL" id="UINC01081960">
    <property type="protein sequence ID" value="SVC26288.1"/>
    <property type="molecule type" value="Genomic_DNA"/>
</dbReference>